<evidence type="ECO:0000259" key="3">
    <source>
        <dbReference type="PROSITE" id="PS50222"/>
    </source>
</evidence>
<sequence>MDAVLEKVREAMRQKFPLIRDVFRKFDLDHNGVITQSEFQEAFKALNIHLSKQDLLAIMRHFDTRQDGQVSYNEFCDAVCERDYTQSMLEPRKGLEKGDDAAYEGRASGKEEERQETERVRKAVRDIGDIVYKHTQVKTRLMKEFGKMTHRPTVSVQQIQGALGSLGFDVDLDDVIRAVLYTQPDADLAEVSYVDFLKALDTTFHENSNPR</sequence>
<dbReference type="PROSITE" id="PS00018">
    <property type="entry name" value="EF_HAND_1"/>
    <property type="match status" value="1"/>
</dbReference>
<dbReference type="PANTHER" id="PTHR20875">
    <property type="entry name" value="EF-HAND CALCIUM-BINDING DOMAIN-CONTAINING PROTEIN 6-RELATED"/>
    <property type="match status" value="1"/>
</dbReference>
<dbReference type="InterPro" id="IPR011992">
    <property type="entry name" value="EF-hand-dom_pair"/>
</dbReference>
<dbReference type="Pfam" id="PF13499">
    <property type="entry name" value="EF-hand_7"/>
    <property type="match status" value="1"/>
</dbReference>
<reference evidence="4" key="1">
    <citation type="submission" date="2023-10" db="EMBL/GenBank/DDBJ databases">
        <authorList>
            <person name="Chen Y."/>
            <person name="Shah S."/>
            <person name="Dougan E. K."/>
            <person name="Thang M."/>
            <person name="Chan C."/>
        </authorList>
    </citation>
    <scope>NUCLEOTIDE SEQUENCE [LARGE SCALE GENOMIC DNA]</scope>
</reference>
<dbReference type="InterPro" id="IPR018247">
    <property type="entry name" value="EF_Hand_1_Ca_BS"/>
</dbReference>
<dbReference type="PROSITE" id="PS50222">
    <property type="entry name" value="EF_HAND_2"/>
    <property type="match status" value="2"/>
</dbReference>
<evidence type="ECO:0000313" key="5">
    <source>
        <dbReference type="Proteomes" id="UP001189429"/>
    </source>
</evidence>
<dbReference type="SUPFAM" id="SSF47473">
    <property type="entry name" value="EF-hand"/>
    <property type="match status" value="1"/>
</dbReference>
<dbReference type="Gene3D" id="1.10.238.10">
    <property type="entry name" value="EF-hand"/>
    <property type="match status" value="1"/>
</dbReference>
<protein>
    <recommendedName>
        <fullName evidence="3">EF-hand domain-containing protein</fullName>
    </recommendedName>
</protein>
<name>A0ABN9X2X5_9DINO</name>
<keyword evidence="1" id="KW-0106">Calcium</keyword>
<feature type="region of interest" description="Disordered" evidence="2">
    <location>
        <begin position="95"/>
        <end position="118"/>
    </location>
</feature>
<dbReference type="PANTHER" id="PTHR20875:SF0">
    <property type="entry name" value="GH12158P"/>
    <property type="match status" value="1"/>
</dbReference>
<dbReference type="Proteomes" id="UP001189429">
    <property type="component" value="Unassembled WGS sequence"/>
</dbReference>
<accession>A0ABN9X2X5</accession>
<evidence type="ECO:0000313" key="4">
    <source>
        <dbReference type="EMBL" id="CAK0893646.1"/>
    </source>
</evidence>
<evidence type="ECO:0000256" key="1">
    <source>
        <dbReference type="ARBA" id="ARBA00022837"/>
    </source>
</evidence>
<dbReference type="SMART" id="SM00054">
    <property type="entry name" value="EFh"/>
    <property type="match status" value="2"/>
</dbReference>
<dbReference type="InterPro" id="IPR002048">
    <property type="entry name" value="EF_hand_dom"/>
</dbReference>
<dbReference type="InterPro" id="IPR052603">
    <property type="entry name" value="EFCB6"/>
</dbReference>
<dbReference type="CDD" id="cd00051">
    <property type="entry name" value="EFh"/>
    <property type="match status" value="1"/>
</dbReference>
<proteinExistence type="predicted"/>
<feature type="compositionally biased region" description="Basic and acidic residues" evidence="2">
    <location>
        <begin position="107"/>
        <end position="118"/>
    </location>
</feature>
<feature type="domain" description="EF-hand" evidence="3">
    <location>
        <begin position="14"/>
        <end position="49"/>
    </location>
</feature>
<keyword evidence="5" id="KW-1185">Reference proteome</keyword>
<feature type="domain" description="EF-hand" evidence="3">
    <location>
        <begin position="50"/>
        <end position="85"/>
    </location>
</feature>
<evidence type="ECO:0000256" key="2">
    <source>
        <dbReference type="SAM" id="MobiDB-lite"/>
    </source>
</evidence>
<comment type="caution">
    <text evidence="4">The sequence shown here is derived from an EMBL/GenBank/DDBJ whole genome shotgun (WGS) entry which is preliminary data.</text>
</comment>
<organism evidence="4 5">
    <name type="scientific">Prorocentrum cordatum</name>
    <dbReference type="NCBI Taxonomy" id="2364126"/>
    <lineage>
        <taxon>Eukaryota</taxon>
        <taxon>Sar</taxon>
        <taxon>Alveolata</taxon>
        <taxon>Dinophyceae</taxon>
        <taxon>Prorocentrales</taxon>
        <taxon>Prorocentraceae</taxon>
        <taxon>Prorocentrum</taxon>
    </lineage>
</organism>
<gene>
    <name evidence="4" type="ORF">PCOR1329_LOCUS72913</name>
</gene>
<dbReference type="EMBL" id="CAUYUJ010019780">
    <property type="protein sequence ID" value="CAK0893646.1"/>
    <property type="molecule type" value="Genomic_DNA"/>
</dbReference>